<reference evidence="1" key="1">
    <citation type="submission" date="2016-10" db="EMBL/GenBank/DDBJ databases">
        <authorList>
            <person name="See-Too W.S."/>
        </authorList>
    </citation>
    <scope>NUCLEOTIDE SEQUENCE</scope>
    <source>
        <strain evidence="1">L10.15</strain>
    </source>
</reference>
<dbReference type="KEGG" id="pll:I858_006655"/>
<dbReference type="AlphaFoldDB" id="A0A1B1S0J8"/>
<accession>A0A1B1S0J8</accession>
<evidence type="ECO:0008006" key="3">
    <source>
        <dbReference type="Google" id="ProtNLM"/>
    </source>
</evidence>
<dbReference type="EMBL" id="CP016540">
    <property type="protein sequence ID" value="ANU26705.1"/>
    <property type="molecule type" value="Genomic_DNA"/>
</dbReference>
<dbReference type="InterPro" id="IPR005585">
    <property type="entry name" value="DUF327"/>
</dbReference>
<name>A0A1B1S0J8_9BACL</name>
<keyword evidence="2" id="KW-1185">Reference proteome</keyword>
<dbReference type="Pfam" id="PF03885">
    <property type="entry name" value="DUF327"/>
    <property type="match status" value="1"/>
</dbReference>
<gene>
    <name evidence="1" type="ORF">I858_006655</name>
</gene>
<dbReference type="Gene3D" id="1.20.120.490">
    <property type="entry name" value="Hypothetical protein TM1646-like domain"/>
    <property type="match status" value="1"/>
</dbReference>
<dbReference type="InterPro" id="IPR024042">
    <property type="entry name" value="TM1646-like_dom_sf"/>
</dbReference>
<proteinExistence type="predicted"/>
<sequence>MRIDSQNMIQNDRLLKQVNGNKSGELFSTAMRKSQSKLQHDSLNQLMSSIDKLGQKLANQHTLENLVNYKQVIKQFVSESVSHGLHLSDKQGFMSDGSLTSQQIIKVIDKKMIEIQDEVLNNEEEGIGTLDLVGEIKGLLVNLYM</sequence>
<dbReference type="OrthoDB" id="1680946at2"/>
<dbReference type="SUPFAM" id="SSF158397">
    <property type="entry name" value="TM1646-like"/>
    <property type="match status" value="1"/>
</dbReference>
<protein>
    <recommendedName>
        <fullName evidence="3">DUF327 domain-containing protein</fullName>
    </recommendedName>
</protein>
<evidence type="ECO:0000313" key="2">
    <source>
        <dbReference type="Proteomes" id="UP000053354"/>
    </source>
</evidence>
<evidence type="ECO:0000313" key="1">
    <source>
        <dbReference type="EMBL" id="ANU26705.1"/>
    </source>
</evidence>
<dbReference type="Proteomes" id="UP000053354">
    <property type="component" value="Chromosome"/>
</dbReference>
<dbReference type="RefSeq" id="WP_049693917.1">
    <property type="nucleotide sequence ID" value="NZ_CP016540.2"/>
</dbReference>
<dbReference type="STRING" id="1302659.I858_006655"/>
<organism evidence="1 2">
    <name type="scientific">Planococcus versutus</name>
    <dbReference type="NCBI Taxonomy" id="1302659"/>
    <lineage>
        <taxon>Bacteria</taxon>
        <taxon>Bacillati</taxon>
        <taxon>Bacillota</taxon>
        <taxon>Bacilli</taxon>
        <taxon>Bacillales</taxon>
        <taxon>Caryophanaceae</taxon>
        <taxon>Planococcus</taxon>
    </lineage>
</organism>